<reference evidence="6" key="1">
    <citation type="submission" date="2018-05" db="EMBL/GenBank/DDBJ databases">
        <authorList>
            <person name="Strepis N."/>
        </authorList>
    </citation>
    <scope>NUCLEOTIDE SEQUENCE [LARGE SCALE GENOMIC DNA]</scope>
</reference>
<dbReference type="AlphaFoldDB" id="A0A383TDS0"/>
<dbReference type="OrthoDB" id="9802848at2"/>
<dbReference type="Gene3D" id="3.40.50.300">
    <property type="entry name" value="P-loop containing nucleotide triphosphate hydrolases"/>
    <property type="match status" value="1"/>
</dbReference>
<keyword evidence="2" id="KW-0175">Coiled coil</keyword>
<feature type="domain" description="Helicase C-terminal" evidence="4">
    <location>
        <begin position="535"/>
        <end position="684"/>
    </location>
</feature>
<evidence type="ECO:0000259" key="4">
    <source>
        <dbReference type="PROSITE" id="PS51194"/>
    </source>
</evidence>
<dbReference type="Pfam" id="PF00271">
    <property type="entry name" value="Helicase_C"/>
    <property type="match status" value="1"/>
</dbReference>
<dbReference type="SUPFAM" id="SSF52540">
    <property type="entry name" value="P-loop containing nucleoside triphosphate hydrolases"/>
    <property type="match status" value="2"/>
</dbReference>
<dbReference type="EMBL" id="UNRR01000008">
    <property type="protein sequence ID" value="SYZ77839.1"/>
    <property type="molecule type" value="Genomic_DNA"/>
</dbReference>
<evidence type="ECO:0000256" key="2">
    <source>
        <dbReference type="SAM" id="Coils"/>
    </source>
</evidence>
<gene>
    <name evidence="5" type="ORF">TART1_0609</name>
</gene>
<dbReference type="PROSITE" id="PS51194">
    <property type="entry name" value="HELICASE_CTER"/>
    <property type="match status" value="1"/>
</dbReference>
<feature type="coiled-coil region" evidence="2">
    <location>
        <begin position="201"/>
        <end position="228"/>
    </location>
</feature>
<dbReference type="CDD" id="cd17919">
    <property type="entry name" value="DEXHc_Snf"/>
    <property type="match status" value="1"/>
</dbReference>
<feature type="domain" description="Helicase ATP-binding" evidence="3">
    <location>
        <begin position="292"/>
        <end position="451"/>
    </location>
</feature>
<dbReference type="PANTHER" id="PTHR10799">
    <property type="entry name" value="SNF2/RAD54 HELICASE FAMILY"/>
    <property type="match status" value="1"/>
</dbReference>
<dbReference type="Pfam" id="PF00176">
    <property type="entry name" value="SNF2-rel_dom"/>
    <property type="match status" value="1"/>
</dbReference>
<evidence type="ECO:0000259" key="3">
    <source>
        <dbReference type="PROSITE" id="PS51192"/>
    </source>
</evidence>
<dbReference type="InterPro" id="IPR038718">
    <property type="entry name" value="SNF2-like_sf"/>
</dbReference>
<dbReference type="InterPro" id="IPR000330">
    <property type="entry name" value="SNF2_N"/>
</dbReference>
<evidence type="ECO:0000313" key="5">
    <source>
        <dbReference type="EMBL" id="SYZ77839.1"/>
    </source>
</evidence>
<proteinExistence type="predicted"/>
<accession>A0A383TDS0</accession>
<evidence type="ECO:0000256" key="1">
    <source>
        <dbReference type="ARBA" id="ARBA00022801"/>
    </source>
</evidence>
<dbReference type="PROSITE" id="PS51192">
    <property type="entry name" value="HELICASE_ATP_BIND_1"/>
    <property type="match status" value="1"/>
</dbReference>
<dbReference type="InterPro" id="IPR027417">
    <property type="entry name" value="P-loop_NTPase"/>
</dbReference>
<dbReference type="RefSeq" id="WP_119092569.1">
    <property type="nucleotide sequence ID" value="NZ_UNRR01000008.1"/>
</dbReference>
<dbReference type="Proteomes" id="UP000262072">
    <property type="component" value="Unassembled WGS sequence"/>
</dbReference>
<sequence length="717" mass="82101">MTLIKPKKTDVLRAIAKAKGIYAEANDLQMQFSRKQNDLKKSISYVKEETIREAFGNTAIENFANAYPGIKLSTLQRNGITNVHQLQQRITDARGIDGIGDRTEDVIQHSLSNYKNELAKSLSIRFDVERKDPSHTKLLQSVYPIDKEKGISEEAFAISQYFNEYIDDKIRVVNPKWSWMLEWFFKSADKKAVFAVDLELIQSFNQKYEELTKQLRKELSEIQTFSEEEIWDDFKNNAARYYAVLEPYFSIGLEKNHPAHSLSAEIIEKIENTELMVEKLKVKLRGWQDFGAKYAIVQKKVLIGDEMGLGKTIEAIAVMAHLAYGGQNAFIVVCPASIVINWMREIEKHSELKPFLVHGPSREHAFNQWQVEGGVAITTYETIQRLKHENLDKIDLLVVDEAHYVKNPDAKRSQTIYSLTERSDNVLYLTGTPLENRLAEMVNLVGKLQPDITREMENSVQYIGSNIFKERIAPVYLRRNKEDVLTELPELTQVEEWLSFGQEEGQIYREAVRNGEFMLMRRAGWQGITKKKSPKLNRLIEICEEAASNGKKVIVFSFFKSVINTICTELGEKTLTPITGAVSSAQRQEILDTFKSSEQKHVLVSQIQAGGVGLNIQSASIVIFCEPQIKPTLETQAIARAYRMGQTQKVFVYRLLTENSIDERMMEMLDTKQQVFDDYAKDSYITDHTAAAKDISEKSMVKKIVDMERERLQVEAV</sequence>
<dbReference type="InterPro" id="IPR014001">
    <property type="entry name" value="Helicase_ATP-bd"/>
</dbReference>
<dbReference type="SMART" id="SM00490">
    <property type="entry name" value="HELICc"/>
    <property type="match status" value="1"/>
</dbReference>
<dbReference type="GO" id="GO:0005524">
    <property type="term" value="F:ATP binding"/>
    <property type="evidence" value="ECO:0007669"/>
    <property type="project" value="InterPro"/>
</dbReference>
<dbReference type="Gene3D" id="3.40.50.10810">
    <property type="entry name" value="Tandem AAA-ATPase domain"/>
    <property type="match status" value="1"/>
</dbReference>
<protein>
    <submittedName>
        <fullName evidence="5">Uncharacterized protein</fullName>
    </submittedName>
</protein>
<organism evidence="5 6">
    <name type="scientific">Trichococcus shcherbakoviae</name>
    <dbReference type="NCBI Taxonomy" id="2094020"/>
    <lineage>
        <taxon>Bacteria</taxon>
        <taxon>Bacillati</taxon>
        <taxon>Bacillota</taxon>
        <taxon>Bacilli</taxon>
        <taxon>Lactobacillales</taxon>
        <taxon>Carnobacteriaceae</taxon>
        <taxon>Trichococcus</taxon>
    </lineage>
</organism>
<dbReference type="InterPro" id="IPR049730">
    <property type="entry name" value="SNF2/RAD54-like_C"/>
</dbReference>
<dbReference type="GO" id="GO:0016787">
    <property type="term" value="F:hydrolase activity"/>
    <property type="evidence" value="ECO:0007669"/>
    <property type="project" value="UniProtKB-KW"/>
</dbReference>
<evidence type="ECO:0000313" key="6">
    <source>
        <dbReference type="Proteomes" id="UP000262072"/>
    </source>
</evidence>
<dbReference type="SMART" id="SM00487">
    <property type="entry name" value="DEXDc"/>
    <property type="match status" value="1"/>
</dbReference>
<keyword evidence="1" id="KW-0378">Hydrolase</keyword>
<dbReference type="InterPro" id="IPR001650">
    <property type="entry name" value="Helicase_C-like"/>
</dbReference>
<dbReference type="CDD" id="cd18793">
    <property type="entry name" value="SF2_C_SNF"/>
    <property type="match status" value="1"/>
</dbReference>
<name>A0A383TDS0_9LACT</name>